<gene>
    <name evidence="1" type="ORF">Lalb_Chr15g0081411</name>
</gene>
<evidence type="ECO:0000313" key="1">
    <source>
        <dbReference type="EMBL" id="KAE9598477.1"/>
    </source>
</evidence>
<accession>A0A6A4PEC6</accession>
<sequence>MFLIPKFLFHFIFYHDSLLLPRILTIHATMSRSSTMAPFSPMAMVGFLLLLPNHNGRVSSSFAIEFEVDI</sequence>
<keyword evidence="2" id="KW-1185">Reference proteome</keyword>
<dbReference type="Proteomes" id="UP000447434">
    <property type="component" value="Chromosome 15"/>
</dbReference>
<name>A0A6A4PEC6_LUPAL</name>
<dbReference type="EMBL" id="WOCE01000015">
    <property type="protein sequence ID" value="KAE9598477.1"/>
    <property type="molecule type" value="Genomic_DNA"/>
</dbReference>
<proteinExistence type="predicted"/>
<dbReference type="AlphaFoldDB" id="A0A6A4PEC6"/>
<protein>
    <submittedName>
        <fullName evidence="1">Uncharacterized protein</fullName>
    </submittedName>
</protein>
<comment type="caution">
    <text evidence="1">The sequence shown here is derived from an EMBL/GenBank/DDBJ whole genome shotgun (WGS) entry which is preliminary data.</text>
</comment>
<evidence type="ECO:0000313" key="2">
    <source>
        <dbReference type="Proteomes" id="UP000447434"/>
    </source>
</evidence>
<reference evidence="2" key="1">
    <citation type="journal article" date="2020" name="Nat. Commun.">
        <title>Genome sequence of the cluster root forming white lupin.</title>
        <authorList>
            <person name="Hufnagel B."/>
            <person name="Marques A."/>
            <person name="Soriano A."/>
            <person name="Marques L."/>
            <person name="Divol F."/>
            <person name="Doumas P."/>
            <person name="Sallet E."/>
            <person name="Mancinotti D."/>
            <person name="Carrere S."/>
            <person name="Marande W."/>
            <person name="Arribat S."/>
            <person name="Keller J."/>
            <person name="Huneau C."/>
            <person name="Blein T."/>
            <person name="Aime D."/>
            <person name="Laguerre M."/>
            <person name="Taylor J."/>
            <person name="Schubert V."/>
            <person name="Nelson M."/>
            <person name="Geu-Flores F."/>
            <person name="Crespi M."/>
            <person name="Gallardo-Guerrero K."/>
            <person name="Delaux P.-M."/>
            <person name="Salse J."/>
            <person name="Berges H."/>
            <person name="Guyot R."/>
            <person name="Gouzy J."/>
            <person name="Peret B."/>
        </authorList>
    </citation>
    <scope>NUCLEOTIDE SEQUENCE [LARGE SCALE GENOMIC DNA]</scope>
    <source>
        <strain evidence="2">cv. Amiga</strain>
    </source>
</reference>
<organism evidence="1 2">
    <name type="scientific">Lupinus albus</name>
    <name type="common">White lupine</name>
    <name type="synonym">Lupinus termis</name>
    <dbReference type="NCBI Taxonomy" id="3870"/>
    <lineage>
        <taxon>Eukaryota</taxon>
        <taxon>Viridiplantae</taxon>
        <taxon>Streptophyta</taxon>
        <taxon>Embryophyta</taxon>
        <taxon>Tracheophyta</taxon>
        <taxon>Spermatophyta</taxon>
        <taxon>Magnoliopsida</taxon>
        <taxon>eudicotyledons</taxon>
        <taxon>Gunneridae</taxon>
        <taxon>Pentapetalae</taxon>
        <taxon>rosids</taxon>
        <taxon>fabids</taxon>
        <taxon>Fabales</taxon>
        <taxon>Fabaceae</taxon>
        <taxon>Papilionoideae</taxon>
        <taxon>50 kb inversion clade</taxon>
        <taxon>genistoids sensu lato</taxon>
        <taxon>core genistoids</taxon>
        <taxon>Genisteae</taxon>
        <taxon>Lupinus</taxon>
    </lineage>
</organism>